<dbReference type="Proteomes" id="UP001168528">
    <property type="component" value="Unassembled WGS sequence"/>
</dbReference>
<evidence type="ECO:0000313" key="4">
    <source>
        <dbReference type="Proteomes" id="UP001168528"/>
    </source>
</evidence>
<dbReference type="EMBL" id="JAUKPO010000002">
    <property type="protein sequence ID" value="MDO1445893.1"/>
    <property type="molecule type" value="Genomic_DNA"/>
</dbReference>
<dbReference type="Gene3D" id="2.60.40.1120">
    <property type="entry name" value="Carboxypeptidase-like, regulatory domain"/>
    <property type="match status" value="1"/>
</dbReference>
<gene>
    <name evidence="3" type="ORF">Q0590_06500</name>
</gene>
<name>A0ABT8R1C7_9BACT</name>
<sequence length="402" mass="45956">MAIIKYTLFVILLWVSFSAQAQGPLKGRVVDGETNEALPFVSVFVNTTTIGTTTNEKGEFTLSLQPGTYEIVVSYIGYEPIIYQVDMNQPPPSILFKLTPKEFTLSEVEVTAQRDSSWYVNLEVFKENFLGKSQLARQCKLLNPEVLIISFNPQTGVLDVKARDMLQIENPELGYRIKYVLVEFKYFTQENYVTYLGYPRYEPMLGKKAKDKRWSKNRQKAYNGSVMHFVRVLRKQQLQEEGFNLRRLIRTPNPNRPSEEELEAAREQLRQRGGDSNLSKNDPISITLSKASLPKILEQLDTAKVPYQTYLCPTDKGVTMAFEGYFQVVYTGEKEESGYVQASSQFQRRGPTYQTSVISLNVDAVLLEETGNIVEPLDVLFEGYWSWEKIGDMLPQDYGLGK</sequence>
<proteinExistence type="predicted"/>
<feature type="compositionally biased region" description="Basic and acidic residues" evidence="1">
    <location>
        <begin position="257"/>
        <end position="273"/>
    </location>
</feature>
<evidence type="ECO:0000256" key="2">
    <source>
        <dbReference type="SAM" id="SignalP"/>
    </source>
</evidence>
<dbReference type="SUPFAM" id="SSF49464">
    <property type="entry name" value="Carboxypeptidase regulatory domain-like"/>
    <property type="match status" value="1"/>
</dbReference>
<evidence type="ECO:0000313" key="3">
    <source>
        <dbReference type="EMBL" id="MDO1445893.1"/>
    </source>
</evidence>
<organism evidence="3 4">
    <name type="scientific">Rhodocytophaga aerolata</name>
    <dbReference type="NCBI Taxonomy" id="455078"/>
    <lineage>
        <taxon>Bacteria</taxon>
        <taxon>Pseudomonadati</taxon>
        <taxon>Bacteroidota</taxon>
        <taxon>Cytophagia</taxon>
        <taxon>Cytophagales</taxon>
        <taxon>Rhodocytophagaceae</taxon>
        <taxon>Rhodocytophaga</taxon>
    </lineage>
</organism>
<feature type="signal peptide" evidence="2">
    <location>
        <begin position="1"/>
        <end position="21"/>
    </location>
</feature>
<reference evidence="3" key="1">
    <citation type="submission" date="2023-07" db="EMBL/GenBank/DDBJ databases">
        <title>The genome sequence of Rhodocytophaga aerolata KACC 12507.</title>
        <authorList>
            <person name="Zhang X."/>
        </authorList>
    </citation>
    <scope>NUCLEOTIDE SEQUENCE</scope>
    <source>
        <strain evidence="3">KACC 12507</strain>
    </source>
</reference>
<feature type="chain" id="PRO_5047413775" evidence="2">
    <location>
        <begin position="22"/>
        <end position="402"/>
    </location>
</feature>
<dbReference type="InterPro" id="IPR008969">
    <property type="entry name" value="CarboxyPept-like_regulatory"/>
</dbReference>
<keyword evidence="4" id="KW-1185">Reference proteome</keyword>
<feature type="region of interest" description="Disordered" evidence="1">
    <location>
        <begin position="248"/>
        <end position="281"/>
    </location>
</feature>
<dbReference type="Pfam" id="PF13715">
    <property type="entry name" value="CarbopepD_reg_2"/>
    <property type="match status" value="1"/>
</dbReference>
<evidence type="ECO:0000256" key="1">
    <source>
        <dbReference type="SAM" id="MobiDB-lite"/>
    </source>
</evidence>
<comment type="caution">
    <text evidence="3">The sequence shown here is derived from an EMBL/GenBank/DDBJ whole genome shotgun (WGS) entry which is preliminary data.</text>
</comment>
<protein>
    <submittedName>
        <fullName evidence="3">Carboxypeptidase-like regulatory domain-containing protein</fullName>
    </submittedName>
</protein>
<keyword evidence="2" id="KW-0732">Signal</keyword>
<accession>A0ABT8R1C7</accession>
<dbReference type="RefSeq" id="WP_302036691.1">
    <property type="nucleotide sequence ID" value="NZ_JAUKPO010000002.1"/>
</dbReference>